<dbReference type="Pfam" id="PF20789">
    <property type="entry name" value="4HBT_3C"/>
    <property type="match status" value="1"/>
</dbReference>
<dbReference type="Proteomes" id="UP000766486">
    <property type="component" value="Unassembled WGS sequence"/>
</dbReference>
<dbReference type="EMBL" id="CABFNS010000819">
    <property type="protein sequence ID" value="VUC30329.1"/>
    <property type="molecule type" value="Genomic_DNA"/>
</dbReference>
<dbReference type="InterPro" id="IPR029069">
    <property type="entry name" value="HotDog_dom_sf"/>
</dbReference>
<keyword evidence="3" id="KW-1185">Reference proteome</keyword>
<proteinExistence type="predicted"/>
<name>A0ABY6UGU3_BIOOC</name>
<feature type="domain" description="Acyl-CoA thioesterase-like C-terminal" evidence="1">
    <location>
        <begin position="1"/>
        <end position="36"/>
    </location>
</feature>
<dbReference type="InterPro" id="IPR049450">
    <property type="entry name" value="ACOT8-like_C"/>
</dbReference>
<accession>A0ABY6UGU3</accession>
<evidence type="ECO:0000313" key="3">
    <source>
        <dbReference type="Proteomes" id="UP000766486"/>
    </source>
</evidence>
<protein>
    <recommendedName>
        <fullName evidence="1">Acyl-CoA thioesterase-like C-terminal domain-containing protein</fullName>
    </recommendedName>
</protein>
<evidence type="ECO:0000313" key="2">
    <source>
        <dbReference type="EMBL" id="VUC30329.1"/>
    </source>
</evidence>
<evidence type="ECO:0000259" key="1">
    <source>
        <dbReference type="Pfam" id="PF20789"/>
    </source>
</evidence>
<comment type="caution">
    <text evidence="2">The sequence shown here is derived from an EMBL/GenBank/DDBJ whole genome shotgun (WGS) entry which is preliminary data.</text>
</comment>
<dbReference type="SUPFAM" id="SSF54637">
    <property type="entry name" value="Thioesterase/thiol ester dehydrase-isomerase"/>
    <property type="match status" value="1"/>
</dbReference>
<sequence>MFCELDSPWAGEERGLVIQRIFAKDGTLLASCVQEIFKGVVRLNQDGTEQGSKL</sequence>
<reference evidence="2 3" key="1">
    <citation type="submission" date="2019-06" db="EMBL/GenBank/DDBJ databases">
        <authorList>
            <person name="Broberg M."/>
        </authorList>
    </citation>
    <scope>NUCLEOTIDE SEQUENCE [LARGE SCALE GENOMIC DNA]</scope>
</reference>
<gene>
    <name evidence="2" type="ORF">CLO192961_LOCUS283884</name>
</gene>
<dbReference type="Gene3D" id="3.10.129.10">
    <property type="entry name" value="Hotdog Thioesterase"/>
    <property type="match status" value="1"/>
</dbReference>
<feature type="non-terminal residue" evidence="2">
    <location>
        <position position="54"/>
    </location>
</feature>
<organism evidence="2 3">
    <name type="scientific">Bionectria ochroleuca</name>
    <name type="common">Gliocladium roseum</name>
    <dbReference type="NCBI Taxonomy" id="29856"/>
    <lineage>
        <taxon>Eukaryota</taxon>
        <taxon>Fungi</taxon>
        <taxon>Dikarya</taxon>
        <taxon>Ascomycota</taxon>
        <taxon>Pezizomycotina</taxon>
        <taxon>Sordariomycetes</taxon>
        <taxon>Hypocreomycetidae</taxon>
        <taxon>Hypocreales</taxon>
        <taxon>Bionectriaceae</taxon>
        <taxon>Clonostachys</taxon>
    </lineage>
</organism>